<dbReference type="AlphaFoldDB" id="A0A2S4NB81"/>
<dbReference type="Proteomes" id="UP000237056">
    <property type="component" value="Unassembled WGS sequence"/>
</dbReference>
<evidence type="ECO:0000313" key="2">
    <source>
        <dbReference type="Proteomes" id="UP000237056"/>
    </source>
</evidence>
<proteinExistence type="predicted"/>
<organism evidence="1 2">
    <name type="scientific">Flavobacterium croceum DSM 17960</name>
    <dbReference type="NCBI Taxonomy" id="1121886"/>
    <lineage>
        <taxon>Bacteria</taxon>
        <taxon>Pseudomonadati</taxon>
        <taxon>Bacteroidota</taxon>
        <taxon>Flavobacteriia</taxon>
        <taxon>Flavobacteriales</taxon>
        <taxon>Flavobacteriaceae</taxon>
        <taxon>Flavobacterium</taxon>
    </lineage>
</organism>
<sequence>MKKLFLLSLTFLAFVSCETSDVENQLNNPSTAHIYAVGANGNSEGFINKDGAYTSLGTNYLPFDVFVSGNDVYTCGNKDNIAAYSKNGMFTLLSSTSGDHAYKMFVKDNDVYIVGQKDNHPAYWKNGILTYLNNDPNYTGVAYDIEIKNNDVYIAGCNYPTGSSNYTIAYWKNGNITTINSNHTYSCGYVGEVSIAVNNNDVYLSVNERDGSSSIFNSNAYLIKNGVIETLIASNAEVHDIYISNGDIYLCGDKIDAQGVPNKSVVWKNGNSVTEKNVEHGAFTSMYVSNNNIFAVGIESNLVSPNPLPFGTRENHGTTLINNVFSINPDFGAAGIGYGFTSMFVTE</sequence>
<dbReference type="RefSeq" id="WP_103724712.1">
    <property type="nucleotide sequence ID" value="NZ_PQNY01000001.1"/>
</dbReference>
<dbReference type="PROSITE" id="PS51257">
    <property type="entry name" value="PROKAR_LIPOPROTEIN"/>
    <property type="match status" value="1"/>
</dbReference>
<evidence type="ECO:0008006" key="3">
    <source>
        <dbReference type="Google" id="ProtNLM"/>
    </source>
</evidence>
<name>A0A2S4NB81_9FLAO</name>
<keyword evidence="2" id="KW-1185">Reference proteome</keyword>
<reference evidence="1 2" key="1">
    <citation type="submission" date="2018-01" db="EMBL/GenBank/DDBJ databases">
        <title>Genomic Encyclopedia of Type Strains, Phase I: the one thousand microbial genomes (KMG-I) project.</title>
        <authorList>
            <person name="Goeker M."/>
        </authorList>
    </citation>
    <scope>NUCLEOTIDE SEQUENCE [LARGE SCALE GENOMIC DNA]</scope>
    <source>
        <strain evidence="1 2">DSM 17960</strain>
    </source>
</reference>
<accession>A0A2S4NB81</accession>
<protein>
    <recommendedName>
        <fullName evidence="3">Beta-propeller repeat-containing protein</fullName>
    </recommendedName>
</protein>
<comment type="caution">
    <text evidence="1">The sequence shown here is derived from an EMBL/GenBank/DDBJ whole genome shotgun (WGS) entry which is preliminary data.</text>
</comment>
<evidence type="ECO:0000313" key="1">
    <source>
        <dbReference type="EMBL" id="POS02964.1"/>
    </source>
</evidence>
<dbReference type="EMBL" id="PQNY01000001">
    <property type="protein sequence ID" value="POS02964.1"/>
    <property type="molecule type" value="Genomic_DNA"/>
</dbReference>
<dbReference type="OrthoDB" id="948245at2"/>
<gene>
    <name evidence="1" type="ORF">Q361_10162</name>
</gene>